<dbReference type="InterPro" id="IPR000594">
    <property type="entry name" value="ThiF_NAD_FAD-bd"/>
</dbReference>
<accession>A0A975Y1T6</accession>
<name>A0A975Y1T6_9ACTN</name>
<keyword evidence="4" id="KW-1185">Reference proteome</keyword>
<dbReference type="KEGG" id="nps:KRR39_08375"/>
<dbReference type="GO" id="GO:0061503">
    <property type="term" value="F:tRNA threonylcarbamoyladenosine dehydratase"/>
    <property type="evidence" value="ECO:0007669"/>
    <property type="project" value="TreeGrafter"/>
</dbReference>
<evidence type="ECO:0000313" key="3">
    <source>
        <dbReference type="EMBL" id="QWZ09739.1"/>
    </source>
</evidence>
<feature type="region of interest" description="Disordered" evidence="1">
    <location>
        <begin position="308"/>
        <end position="330"/>
    </location>
</feature>
<evidence type="ECO:0000313" key="4">
    <source>
        <dbReference type="Proteomes" id="UP000683575"/>
    </source>
</evidence>
<dbReference type="AlphaFoldDB" id="A0A975Y1T6"/>
<proteinExistence type="predicted"/>
<sequence length="330" mass="34381">MGELAQPIVGWTDVAALLDPVDTIALLRLVHEHGLRHLLLRYTRSGTPGTLALVLEAAGNAPGARQASPRVRSSPTADTSVAARRLRSGVGAPELASFRVAIVGCGAVGSAMVDLLFRNGVTRQILLDPDRLRPGNVIRHLADDRHVGLHKVHATRQRLGEVGLVVDDVDARVDAIGSPGSALLLMDEVDAVVDATGDEWTTALLRWAAESTQTTVVSAAVQREGGIARADRFPAPVGDYLPSVPLRTDLPAPGREHGCGDAVSNTPPSAVVAAATLGVELLLAGLSGVSATPASLLRVLQPQPDAPYDRLTMLTSPPAAQDPPVTGAPR</sequence>
<evidence type="ECO:0000256" key="1">
    <source>
        <dbReference type="SAM" id="MobiDB-lite"/>
    </source>
</evidence>
<dbReference type="GO" id="GO:0016779">
    <property type="term" value="F:nucleotidyltransferase activity"/>
    <property type="evidence" value="ECO:0007669"/>
    <property type="project" value="UniProtKB-KW"/>
</dbReference>
<dbReference type="EMBL" id="CP077062">
    <property type="protein sequence ID" value="QWZ09739.1"/>
    <property type="molecule type" value="Genomic_DNA"/>
</dbReference>
<dbReference type="GO" id="GO:0061504">
    <property type="term" value="P:cyclic threonylcarbamoyladenosine biosynthetic process"/>
    <property type="evidence" value="ECO:0007669"/>
    <property type="project" value="TreeGrafter"/>
</dbReference>
<keyword evidence="3" id="KW-0808">Transferase</keyword>
<gene>
    <name evidence="3" type="ORF">KRR39_08375</name>
</gene>
<dbReference type="InterPro" id="IPR045886">
    <property type="entry name" value="ThiF/MoeB/HesA"/>
</dbReference>
<dbReference type="RefSeq" id="WP_216941585.1">
    <property type="nucleotide sequence ID" value="NZ_CP077062.1"/>
</dbReference>
<dbReference type="Pfam" id="PF00899">
    <property type="entry name" value="ThiF"/>
    <property type="match status" value="1"/>
</dbReference>
<dbReference type="PANTHER" id="PTHR43267">
    <property type="entry name" value="TRNA THREONYLCARBAMOYLADENOSINE DEHYDRATASE"/>
    <property type="match status" value="1"/>
</dbReference>
<evidence type="ECO:0000259" key="2">
    <source>
        <dbReference type="Pfam" id="PF00899"/>
    </source>
</evidence>
<organism evidence="3 4">
    <name type="scientific">Nocardioides panacis</name>
    <dbReference type="NCBI Taxonomy" id="2849501"/>
    <lineage>
        <taxon>Bacteria</taxon>
        <taxon>Bacillati</taxon>
        <taxon>Actinomycetota</taxon>
        <taxon>Actinomycetes</taxon>
        <taxon>Propionibacteriales</taxon>
        <taxon>Nocardioidaceae</taxon>
        <taxon>Nocardioides</taxon>
    </lineage>
</organism>
<reference evidence="3" key="1">
    <citation type="submission" date="2021-06" db="EMBL/GenBank/DDBJ databases">
        <title>Complete genome sequence of Nocardioides sp. G188.</title>
        <authorList>
            <person name="Im W.-T."/>
        </authorList>
    </citation>
    <scope>NUCLEOTIDE SEQUENCE</scope>
    <source>
        <strain evidence="3">G188</strain>
    </source>
</reference>
<protein>
    <submittedName>
        <fullName evidence="3">ThiF family adenylyltransferase</fullName>
    </submittedName>
</protein>
<keyword evidence="3" id="KW-0548">Nucleotidyltransferase</keyword>
<feature type="domain" description="THIF-type NAD/FAD binding fold" evidence="2">
    <location>
        <begin position="94"/>
        <end position="223"/>
    </location>
</feature>
<dbReference type="Proteomes" id="UP000683575">
    <property type="component" value="Chromosome"/>
</dbReference>
<dbReference type="PANTHER" id="PTHR43267:SF1">
    <property type="entry name" value="TRNA THREONYLCARBAMOYLADENOSINE DEHYDRATASE"/>
    <property type="match status" value="1"/>
</dbReference>